<reference evidence="2" key="1">
    <citation type="submission" date="2023-01" db="EMBL/GenBank/DDBJ databases">
        <title>Sulfurovum sp. zt1-1 genome assembly.</title>
        <authorList>
            <person name="Wang J."/>
        </authorList>
    </citation>
    <scope>NUCLEOTIDE SEQUENCE</scope>
    <source>
        <strain evidence="2">Zt1-1</strain>
    </source>
</reference>
<dbReference type="SUPFAM" id="SSF55729">
    <property type="entry name" value="Acyl-CoA N-acyltransferases (Nat)"/>
    <property type="match status" value="1"/>
</dbReference>
<feature type="domain" description="N-acetyltransferase" evidence="1">
    <location>
        <begin position="4"/>
        <end position="148"/>
    </location>
</feature>
<dbReference type="EMBL" id="JAQIBD010000001">
    <property type="protein sequence ID" value="MDM5270858.1"/>
    <property type="molecule type" value="Genomic_DNA"/>
</dbReference>
<proteinExistence type="predicted"/>
<dbReference type="Proteomes" id="UP001169069">
    <property type="component" value="Unassembled WGS sequence"/>
</dbReference>
<protein>
    <submittedName>
        <fullName evidence="2">GNAT family N-acetyltransferase</fullName>
    </submittedName>
</protein>
<sequence>MQEFHLEHLNRNAYIDSIAQIKDKKSLGFANLALYWWDRHFSWKAHGCVVLSNEKQEHLSYIFYKIDRYNEYITIHNIFTPLKFRRHGYASQLFELVFQTAEQKNVSRFRMTCVPQSLSFYLTMGVVYWGINSLGDYYCDLPMPKGGITQIEKMVKDTDPRELAGKHLNSIISKVKGNVEELDEKQTKVYEEHMEQLAESYLYKELMMIENK</sequence>
<keyword evidence="3" id="KW-1185">Reference proteome</keyword>
<dbReference type="InterPro" id="IPR000182">
    <property type="entry name" value="GNAT_dom"/>
</dbReference>
<dbReference type="Pfam" id="PF00583">
    <property type="entry name" value="Acetyltransf_1"/>
    <property type="match status" value="1"/>
</dbReference>
<accession>A0ABT7QVI7</accession>
<comment type="caution">
    <text evidence="2">The sequence shown here is derived from an EMBL/GenBank/DDBJ whole genome shotgun (WGS) entry which is preliminary data.</text>
</comment>
<dbReference type="CDD" id="cd04301">
    <property type="entry name" value="NAT_SF"/>
    <property type="match status" value="1"/>
</dbReference>
<evidence type="ECO:0000313" key="2">
    <source>
        <dbReference type="EMBL" id="MDM5270858.1"/>
    </source>
</evidence>
<dbReference type="Gene3D" id="3.40.630.30">
    <property type="match status" value="1"/>
</dbReference>
<evidence type="ECO:0000313" key="3">
    <source>
        <dbReference type="Proteomes" id="UP001169069"/>
    </source>
</evidence>
<dbReference type="RefSeq" id="WP_289412134.1">
    <property type="nucleotide sequence ID" value="NZ_JAQIBD010000001.1"/>
</dbReference>
<dbReference type="PROSITE" id="PS51186">
    <property type="entry name" value="GNAT"/>
    <property type="match status" value="1"/>
</dbReference>
<name>A0ABT7QVI7_9BACT</name>
<gene>
    <name evidence="2" type="ORF">PGH07_01550</name>
</gene>
<organism evidence="2 3">
    <name type="scientific">Sulfurovum zhangzhouensis</name>
    <dbReference type="NCBI Taxonomy" id="3019067"/>
    <lineage>
        <taxon>Bacteria</taxon>
        <taxon>Pseudomonadati</taxon>
        <taxon>Campylobacterota</taxon>
        <taxon>Epsilonproteobacteria</taxon>
        <taxon>Campylobacterales</taxon>
        <taxon>Sulfurovaceae</taxon>
        <taxon>Sulfurovum</taxon>
    </lineage>
</organism>
<evidence type="ECO:0000259" key="1">
    <source>
        <dbReference type="PROSITE" id="PS51186"/>
    </source>
</evidence>
<dbReference type="InterPro" id="IPR016181">
    <property type="entry name" value="Acyl_CoA_acyltransferase"/>
</dbReference>